<evidence type="ECO:0000313" key="2">
    <source>
        <dbReference type="EMBL" id="GFT30345.1"/>
    </source>
</evidence>
<dbReference type="OrthoDB" id="6434956at2759"/>
<feature type="domain" description="PiggyBac transposable element-derived protein" evidence="1">
    <location>
        <begin position="1"/>
        <end position="133"/>
    </location>
</feature>
<dbReference type="Pfam" id="PF13843">
    <property type="entry name" value="DDE_Tnp_1_7"/>
    <property type="match status" value="1"/>
</dbReference>
<dbReference type="PANTHER" id="PTHR47055">
    <property type="entry name" value="DDE_TNP_1_7 DOMAIN-CONTAINING PROTEIN"/>
    <property type="match status" value="1"/>
</dbReference>
<keyword evidence="3" id="KW-1185">Reference proteome</keyword>
<evidence type="ECO:0000259" key="1">
    <source>
        <dbReference type="Pfam" id="PF13843"/>
    </source>
</evidence>
<gene>
    <name evidence="2" type="primary">PGBD3</name>
    <name evidence="2" type="ORF">NPIL_528461</name>
</gene>
<sequence>MLCLSSGYPYAMEIYSERKNESSRMPLGEDVVTHTLPKIADKSRHEIYFDKFYTSCNLLKKLEDSRIRVTGTVRNNGIRQCPLINNITLAKETRGVMDYRSDGTVIICRWKDNVVVTVASNHQKHEPISNTKRYFKWTKKKMDVT</sequence>
<comment type="caution">
    <text evidence="2">The sequence shown here is derived from an EMBL/GenBank/DDBJ whole genome shotgun (WGS) entry which is preliminary data.</text>
</comment>
<proteinExistence type="predicted"/>
<dbReference type="GO" id="GO:0043565">
    <property type="term" value="F:sequence-specific DNA binding"/>
    <property type="evidence" value="ECO:0007669"/>
    <property type="project" value="TreeGrafter"/>
</dbReference>
<protein>
    <submittedName>
        <fullName evidence="2">PiggyBac transposable element-derived protein 3</fullName>
    </submittedName>
</protein>
<dbReference type="InterPro" id="IPR029526">
    <property type="entry name" value="PGBD"/>
</dbReference>
<evidence type="ECO:0000313" key="3">
    <source>
        <dbReference type="Proteomes" id="UP000887013"/>
    </source>
</evidence>
<dbReference type="AlphaFoldDB" id="A0A8X6NT19"/>
<name>A0A8X6NT19_NEPPI</name>
<dbReference type="InterPro" id="IPR052638">
    <property type="entry name" value="PiggyBac_TE-derived"/>
</dbReference>
<dbReference type="PANTHER" id="PTHR47055:SF3">
    <property type="entry name" value="PHORBOL-ESTER_DAG-TYPE DOMAIN-CONTAINING PROTEIN"/>
    <property type="match status" value="1"/>
</dbReference>
<dbReference type="EMBL" id="BMAW01107664">
    <property type="protein sequence ID" value="GFT30345.1"/>
    <property type="molecule type" value="Genomic_DNA"/>
</dbReference>
<accession>A0A8X6NT19</accession>
<reference evidence="2" key="1">
    <citation type="submission" date="2020-08" db="EMBL/GenBank/DDBJ databases">
        <title>Multicomponent nature underlies the extraordinary mechanical properties of spider dragline silk.</title>
        <authorList>
            <person name="Kono N."/>
            <person name="Nakamura H."/>
            <person name="Mori M."/>
            <person name="Yoshida Y."/>
            <person name="Ohtoshi R."/>
            <person name="Malay A.D."/>
            <person name="Moran D.A.P."/>
            <person name="Tomita M."/>
            <person name="Numata K."/>
            <person name="Arakawa K."/>
        </authorList>
    </citation>
    <scope>NUCLEOTIDE SEQUENCE</scope>
</reference>
<dbReference type="Proteomes" id="UP000887013">
    <property type="component" value="Unassembled WGS sequence"/>
</dbReference>
<organism evidence="2 3">
    <name type="scientific">Nephila pilipes</name>
    <name type="common">Giant wood spider</name>
    <name type="synonym">Nephila maculata</name>
    <dbReference type="NCBI Taxonomy" id="299642"/>
    <lineage>
        <taxon>Eukaryota</taxon>
        <taxon>Metazoa</taxon>
        <taxon>Ecdysozoa</taxon>
        <taxon>Arthropoda</taxon>
        <taxon>Chelicerata</taxon>
        <taxon>Arachnida</taxon>
        <taxon>Araneae</taxon>
        <taxon>Araneomorphae</taxon>
        <taxon>Entelegynae</taxon>
        <taxon>Araneoidea</taxon>
        <taxon>Nephilidae</taxon>
        <taxon>Nephila</taxon>
    </lineage>
</organism>